<evidence type="ECO:0000313" key="5">
    <source>
        <dbReference type="EMBL" id="AOS65280.1"/>
    </source>
</evidence>
<comment type="similarity">
    <text evidence="2">Belongs to the IucA/IucC family.</text>
</comment>
<protein>
    <submittedName>
        <fullName evidence="5">Siderophore synthetase component</fullName>
    </submittedName>
</protein>
<dbReference type="Gene3D" id="6.10.250.3370">
    <property type="match status" value="1"/>
</dbReference>
<dbReference type="Pfam" id="PF06276">
    <property type="entry name" value="FhuF"/>
    <property type="match status" value="1"/>
</dbReference>
<dbReference type="GO" id="GO:0016881">
    <property type="term" value="F:acid-amino acid ligase activity"/>
    <property type="evidence" value="ECO:0007669"/>
    <property type="project" value="UniProtKB-ARBA"/>
</dbReference>
<dbReference type="Pfam" id="PF04183">
    <property type="entry name" value="IucA_IucC"/>
    <property type="match status" value="1"/>
</dbReference>
<dbReference type="EMBL" id="CP014859">
    <property type="protein sequence ID" value="AOS65280.1"/>
    <property type="molecule type" value="Genomic_DNA"/>
</dbReference>
<feature type="domain" description="Aerobactin siderophore biosynthesis IucA/IucC-like C-terminal" evidence="4">
    <location>
        <begin position="411"/>
        <end position="568"/>
    </location>
</feature>
<dbReference type="PANTHER" id="PTHR34384:SF6">
    <property type="entry name" value="STAPHYLOFERRIN B SYNTHASE"/>
    <property type="match status" value="1"/>
</dbReference>
<dbReference type="KEGG" id="ahm:TL08_22490"/>
<feature type="domain" description="Aerobactin siderophore biosynthesis IucA/IucC N-terminal" evidence="3">
    <location>
        <begin position="139"/>
        <end position="389"/>
    </location>
</feature>
<evidence type="ECO:0000256" key="2">
    <source>
        <dbReference type="ARBA" id="ARBA00007832"/>
    </source>
</evidence>
<dbReference type="InterPro" id="IPR022770">
    <property type="entry name" value="IucA/IucC-like_C"/>
</dbReference>
<evidence type="ECO:0000313" key="6">
    <source>
        <dbReference type="Proteomes" id="UP000095210"/>
    </source>
</evidence>
<dbReference type="Gene3D" id="3.30.310.280">
    <property type="match status" value="1"/>
</dbReference>
<dbReference type="PANTHER" id="PTHR34384">
    <property type="entry name" value="L-2,3-DIAMINOPROPANOATE--CITRATE LIGASE"/>
    <property type="match status" value="1"/>
</dbReference>
<evidence type="ECO:0000259" key="3">
    <source>
        <dbReference type="Pfam" id="PF04183"/>
    </source>
</evidence>
<evidence type="ECO:0000259" key="4">
    <source>
        <dbReference type="Pfam" id="PF06276"/>
    </source>
</evidence>
<dbReference type="RefSeq" id="WP_069851803.1">
    <property type="nucleotide sequence ID" value="NZ_CP014859.1"/>
</dbReference>
<keyword evidence="6" id="KW-1185">Reference proteome</keyword>
<evidence type="ECO:0000256" key="1">
    <source>
        <dbReference type="ARBA" id="ARBA00004924"/>
    </source>
</evidence>
<dbReference type="InterPro" id="IPR007310">
    <property type="entry name" value="Aerobactin_biosyn_IucA/IucC_N"/>
</dbReference>
<dbReference type="Proteomes" id="UP000095210">
    <property type="component" value="Chromosome"/>
</dbReference>
<accession>A0AAC9N0C9</accession>
<organism evidence="5 6">
    <name type="scientific">Actinoalloteichus hymeniacidonis</name>
    <dbReference type="NCBI Taxonomy" id="340345"/>
    <lineage>
        <taxon>Bacteria</taxon>
        <taxon>Bacillati</taxon>
        <taxon>Actinomycetota</taxon>
        <taxon>Actinomycetes</taxon>
        <taxon>Pseudonocardiales</taxon>
        <taxon>Pseudonocardiaceae</taxon>
        <taxon>Actinoalloteichus</taxon>
    </lineage>
</organism>
<name>A0AAC9N0C9_9PSEU</name>
<sequence length="599" mass="66942">MNPQDMVGHLTPQLWAQANRHLVRKALAEFAHERLLNPQALSDGSWQVLADDSRTAYTFTARRFGLDHWQLDAASITRRRDDVELPVDAIEFVLDLRASLELDEQTLPVYLEEINATLAARALALSRPAPTAAELAVADFQTIETGMSEGHPCFVANGGRIGFDVVEQRRHAPESGVPVRLIWVAARRDRSTFTSAVDLDYDTLMRGELSQALRDRFAGTLAVVGLTLDDVRLIPVHPWQWWNRLSVTFAGEIARQDLICLGEGEDSYLAQQSIRTFFNISEPTRHYVKTALSVVNMGFVRGLSAEYMRVTPAINDWLSELFAGDDTLRANGVGLLRERAAIGYHHRQYEAGSPKGSIYRKMLAALWRESPAATLAPGERTATMASLLHVDRDGRSLVGALIAGSGQEGPSWLRSYLDAYLVPLLHCFYAYDLVFMPHGENIILVLDERGIVRRVLLKDLAEEVVVMSNDTPLPADAERIRAEVPEQLRALSLFTDVFDCFFRFLVPILVSEDLVSEEEFWAVVADCVLDYQKSTPALADRFARYDLFVDRFALSCLNRLQLRNSKQMVDLTDPAGSLRLVGELTNPLACHARAALPAR</sequence>
<dbReference type="Gene3D" id="1.10.510.40">
    <property type="match status" value="1"/>
</dbReference>
<gene>
    <name evidence="5" type="ORF">TL08_22490</name>
</gene>
<reference evidence="6" key="1">
    <citation type="submission" date="2016-03" db="EMBL/GenBank/DDBJ databases">
        <title>Complete genome sequence of the type strain Actinoalloteichus hymeniacidonis DSM 45092.</title>
        <authorList>
            <person name="Schaffert L."/>
            <person name="Albersmeier A."/>
            <person name="Winkler A."/>
            <person name="Kalinowski J."/>
            <person name="Zotchev S."/>
            <person name="Ruckert C."/>
        </authorList>
    </citation>
    <scope>NUCLEOTIDE SEQUENCE [LARGE SCALE GENOMIC DNA]</scope>
    <source>
        <strain evidence="6">HPA177(T) (DSM 45092(T))</strain>
    </source>
</reference>
<dbReference type="AlphaFoldDB" id="A0AAC9N0C9"/>
<proteinExistence type="inferred from homology"/>
<dbReference type="GO" id="GO:0019290">
    <property type="term" value="P:siderophore biosynthetic process"/>
    <property type="evidence" value="ECO:0007669"/>
    <property type="project" value="InterPro"/>
</dbReference>
<dbReference type="InterPro" id="IPR037455">
    <property type="entry name" value="LucA/IucC-like"/>
</dbReference>
<comment type="pathway">
    <text evidence="1">Siderophore biosynthesis.</text>
</comment>